<accession>A0A4R2DA66</accession>
<keyword evidence="2" id="KW-1185">Reference proteome</keyword>
<organism evidence="1 2">
    <name type="scientific">Shinella granuli</name>
    <dbReference type="NCBI Taxonomy" id="323621"/>
    <lineage>
        <taxon>Bacteria</taxon>
        <taxon>Pseudomonadati</taxon>
        <taxon>Pseudomonadota</taxon>
        <taxon>Alphaproteobacteria</taxon>
        <taxon>Hyphomicrobiales</taxon>
        <taxon>Rhizobiaceae</taxon>
        <taxon>Shinella</taxon>
    </lineage>
</organism>
<proteinExistence type="predicted"/>
<dbReference type="EMBL" id="SLVX01000001">
    <property type="protein sequence ID" value="TCN48889.1"/>
    <property type="molecule type" value="Genomic_DNA"/>
</dbReference>
<comment type="caution">
    <text evidence="1">The sequence shown here is derived from an EMBL/GenBank/DDBJ whole genome shotgun (WGS) entry which is preliminary data.</text>
</comment>
<gene>
    <name evidence="1" type="ORF">EV665_101628</name>
</gene>
<reference evidence="1 2" key="1">
    <citation type="submission" date="2019-03" db="EMBL/GenBank/DDBJ databases">
        <title>Genomic Encyclopedia of Type Strains, Phase IV (KMG-IV): sequencing the most valuable type-strain genomes for metagenomic binning, comparative biology and taxonomic classification.</title>
        <authorList>
            <person name="Goeker M."/>
        </authorList>
    </citation>
    <scope>NUCLEOTIDE SEQUENCE [LARGE SCALE GENOMIC DNA]</scope>
    <source>
        <strain evidence="1 2">DSM 18401</strain>
    </source>
</reference>
<name>A0A4R2DA66_SHIGR</name>
<dbReference type="Proteomes" id="UP000295351">
    <property type="component" value="Unassembled WGS sequence"/>
</dbReference>
<protein>
    <submittedName>
        <fullName evidence="1">Uncharacterized protein</fullName>
    </submittedName>
</protein>
<dbReference type="AlphaFoldDB" id="A0A4R2DA66"/>
<evidence type="ECO:0000313" key="2">
    <source>
        <dbReference type="Proteomes" id="UP000295351"/>
    </source>
</evidence>
<evidence type="ECO:0000313" key="1">
    <source>
        <dbReference type="EMBL" id="TCN48889.1"/>
    </source>
</evidence>
<sequence>MGWRDLEAMNDRMIFTAYQEAVRLSFFKNGVVDPARPLQDIQAILHHPGLDGAFTLGSGMLSAIAASTHYLVIDRSRYPSLFVPNTASEKTRVRANARPGTPWYEVSKVNDRHSGILLLELREA</sequence>